<dbReference type="InterPro" id="IPR027450">
    <property type="entry name" value="AlkB-like"/>
</dbReference>
<keyword evidence="3 9" id="KW-0479">Metal-binding</keyword>
<evidence type="ECO:0000256" key="1">
    <source>
        <dbReference type="ARBA" id="ARBA00007879"/>
    </source>
</evidence>
<feature type="region of interest" description="Disordered" evidence="10">
    <location>
        <begin position="290"/>
        <end position="312"/>
    </location>
</feature>
<comment type="similarity">
    <text evidence="1">Belongs to the alkB family.</text>
</comment>
<accession>A0A9P8ICK5</accession>
<dbReference type="PROSITE" id="PS51471">
    <property type="entry name" value="FE2OG_OXY"/>
    <property type="match status" value="1"/>
</dbReference>
<dbReference type="InterPro" id="IPR037151">
    <property type="entry name" value="AlkB-like_sf"/>
</dbReference>
<evidence type="ECO:0000256" key="8">
    <source>
        <dbReference type="ARBA" id="ARBA00047565"/>
    </source>
</evidence>
<evidence type="ECO:0000256" key="4">
    <source>
        <dbReference type="ARBA" id="ARBA00022964"/>
    </source>
</evidence>
<feature type="binding site" evidence="9">
    <location>
        <position position="258"/>
    </location>
    <ligand>
        <name>Fe cation</name>
        <dbReference type="ChEBI" id="CHEBI:24875"/>
        <note>catalytic</note>
    </ligand>
</feature>
<evidence type="ECO:0000256" key="3">
    <source>
        <dbReference type="ARBA" id="ARBA00022723"/>
    </source>
</evidence>
<dbReference type="AlphaFoldDB" id="A0A9P8ICK5"/>
<evidence type="ECO:0000256" key="5">
    <source>
        <dbReference type="ARBA" id="ARBA00023002"/>
    </source>
</evidence>
<reference evidence="12" key="1">
    <citation type="submission" date="2021-03" db="EMBL/GenBank/DDBJ databases">
        <title>Comparative genomics and phylogenomic investigation of the class Geoglossomycetes provide insights into ecological specialization and systematics.</title>
        <authorList>
            <person name="Melie T."/>
            <person name="Pirro S."/>
            <person name="Miller A.N."/>
            <person name="Quandt A."/>
        </authorList>
    </citation>
    <scope>NUCLEOTIDE SEQUENCE</scope>
    <source>
        <strain evidence="12">CAQ_001_2017</strain>
    </source>
</reference>
<dbReference type="FunFam" id="2.60.120.590:FF:000014">
    <property type="entry name" value="Oxidoreductase, 2OG-Fe(II) oxygenase family family"/>
    <property type="match status" value="1"/>
</dbReference>
<feature type="binding site" evidence="9">
    <location>
        <position position="343"/>
    </location>
    <ligand>
        <name>Fe cation</name>
        <dbReference type="ChEBI" id="CHEBI:24875"/>
        <note>catalytic</note>
    </ligand>
</feature>
<evidence type="ECO:0000256" key="10">
    <source>
        <dbReference type="SAM" id="MobiDB-lite"/>
    </source>
</evidence>
<comment type="caution">
    <text evidence="12">The sequence shown here is derived from an EMBL/GenBank/DDBJ whole genome shotgun (WGS) entry which is preliminary data.</text>
</comment>
<comment type="catalytic activity">
    <reaction evidence="8">
        <text>an N(6)-methyladenosine in mRNA + 2-oxoglutarate + O2 = an adenosine in mRNA + formaldehyde + succinate + CO2</text>
        <dbReference type="Rhea" id="RHEA:49520"/>
        <dbReference type="Rhea" id="RHEA-COMP:12414"/>
        <dbReference type="Rhea" id="RHEA-COMP:12417"/>
        <dbReference type="ChEBI" id="CHEBI:15379"/>
        <dbReference type="ChEBI" id="CHEBI:16526"/>
        <dbReference type="ChEBI" id="CHEBI:16810"/>
        <dbReference type="ChEBI" id="CHEBI:16842"/>
        <dbReference type="ChEBI" id="CHEBI:30031"/>
        <dbReference type="ChEBI" id="CHEBI:74411"/>
        <dbReference type="ChEBI" id="CHEBI:74449"/>
        <dbReference type="EC" id="1.14.11.53"/>
    </reaction>
    <physiologicalReaction direction="left-to-right" evidence="8">
        <dbReference type="Rhea" id="RHEA:49521"/>
    </physiologicalReaction>
</comment>
<keyword evidence="13" id="KW-1185">Reference proteome</keyword>
<dbReference type="EC" id="1.14.11.53" evidence="2"/>
<dbReference type="Pfam" id="PF13532">
    <property type="entry name" value="2OG-FeII_Oxy_2"/>
    <property type="match status" value="1"/>
</dbReference>
<protein>
    <recommendedName>
        <fullName evidence="2">mRNA N(6)-methyladenine demethylase</fullName>
        <ecNumber evidence="2">1.14.11.53</ecNumber>
    </recommendedName>
</protein>
<dbReference type="SUPFAM" id="SSF51197">
    <property type="entry name" value="Clavaminate synthase-like"/>
    <property type="match status" value="1"/>
</dbReference>
<feature type="domain" description="Fe2OG dioxygenase" evidence="11">
    <location>
        <begin position="240"/>
        <end position="393"/>
    </location>
</feature>
<sequence>MATALRLDAHEAPPIGIRHEYKKYQKLEPRGFDEDLDIIDFQRGLTRSQDADVVQIGAVSAGRLAAACQSFHQAGKQHMPTAAGSNIPSRDIPIYQHGKLPGLHMLPSLLPPNTQLALLSRLLHRDLSNPKHKTNIHAHHQVVYCQAAPPSPASEAQDEPPRRNITSFFNRPPSSSEVFPPKDSTTHKPLRVSQFLQSKLRWMTLGGQYDWTMKEYPPEPPPPFPVDIANLLHSLFPDMKAQAAIVNLYSPGDTLSVHRDVSEECDRGLVSISLGCDCIFIVGLEEEKGGQLDSGETGRRPRSEAGSNSLLGEGTDERVDMLAIRLRSGDAVYMSGRSRFAWHGVPKIIPATCPGWMQEWPAQPQAEDGAGGVEAWRGWMASKRVNVNVRQMWE</sequence>
<dbReference type="InterPro" id="IPR005123">
    <property type="entry name" value="Oxoglu/Fe-dep_dioxygenase_dom"/>
</dbReference>
<evidence type="ECO:0000256" key="2">
    <source>
        <dbReference type="ARBA" id="ARBA00012931"/>
    </source>
</evidence>
<name>A0A9P8ICK5_9PEZI</name>
<dbReference type="GO" id="GO:0005737">
    <property type="term" value="C:cytoplasm"/>
    <property type="evidence" value="ECO:0007669"/>
    <property type="project" value="TreeGrafter"/>
</dbReference>
<feature type="compositionally biased region" description="Polar residues" evidence="10">
    <location>
        <begin position="164"/>
        <end position="177"/>
    </location>
</feature>
<organism evidence="12 13">
    <name type="scientific">Trichoglossum hirsutum</name>
    <dbReference type="NCBI Taxonomy" id="265104"/>
    <lineage>
        <taxon>Eukaryota</taxon>
        <taxon>Fungi</taxon>
        <taxon>Dikarya</taxon>
        <taxon>Ascomycota</taxon>
        <taxon>Pezizomycotina</taxon>
        <taxon>Geoglossomycetes</taxon>
        <taxon>Geoglossales</taxon>
        <taxon>Geoglossaceae</taxon>
        <taxon>Trichoglossum</taxon>
    </lineage>
</organism>
<dbReference type="GO" id="GO:0005634">
    <property type="term" value="C:nucleus"/>
    <property type="evidence" value="ECO:0007669"/>
    <property type="project" value="TreeGrafter"/>
</dbReference>
<keyword evidence="5" id="KW-0560">Oxidoreductase</keyword>
<dbReference type="EMBL" id="JAGHQM010002184">
    <property type="protein sequence ID" value="KAH0551122.1"/>
    <property type="molecule type" value="Genomic_DNA"/>
</dbReference>
<dbReference type="GO" id="GO:1990931">
    <property type="term" value="F:mRNA N6-methyladenosine dioxygenase activity"/>
    <property type="evidence" value="ECO:0007669"/>
    <property type="project" value="UniProtKB-EC"/>
</dbReference>
<feature type="compositionally biased region" description="Basic and acidic residues" evidence="10">
    <location>
        <begin position="290"/>
        <end position="303"/>
    </location>
</feature>
<dbReference type="Proteomes" id="UP000750711">
    <property type="component" value="Unassembled WGS sequence"/>
</dbReference>
<gene>
    <name evidence="12" type="ORF">GP486_007535</name>
</gene>
<feature type="region of interest" description="Disordered" evidence="10">
    <location>
        <begin position="147"/>
        <end position="187"/>
    </location>
</feature>
<evidence type="ECO:0000256" key="9">
    <source>
        <dbReference type="PIRSR" id="PIRSR604574-2"/>
    </source>
</evidence>
<feature type="binding site" evidence="9">
    <location>
        <position position="260"/>
    </location>
    <ligand>
        <name>Fe cation</name>
        <dbReference type="ChEBI" id="CHEBI:24875"/>
        <note>catalytic</note>
    </ligand>
</feature>
<evidence type="ECO:0000313" key="13">
    <source>
        <dbReference type="Proteomes" id="UP000750711"/>
    </source>
</evidence>
<evidence type="ECO:0000256" key="6">
    <source>
        <dbReference type="ARBA" id="ARBA00023004"/>
    </source>
</evidence>
<keyword evidence="6 9" id="KW-0408">Iron</keyword>
<keyword evidence="4" id="KW-0223">Dioxygenase</keyword>
<dbReference type="InterPro" id="IPR004574">
    <property type="entry name" value="Alkb"/>
</dbReference>
<evidence type="ECO:0000313" key="12">
    <source>
        <dbReference type="EMBL" id="KAH0551122.1"/>
    </source>
</evidence>
<dbReference type="GO" id="GO:0046872">
    <property type="term" value="F:metal ion binding"/>
    <property type="evidence" value="ECO:0007669"/>
    <property type="project" value="UniProtKB-KW"/>
</dbReference>
<proteinExistence type="inferred from homology"/>
<evidence type="ECO:0000259" key="11">
    <source>
        <dbReference type="PROSITE" id="PS51471"/>
    </source>
</evidence>
<comment type="cofactor">
    <cofactor evidence="9">
        <name>Fe(2+)</name>
        <dbReference type="ChEBI" id="CHEBI:29033"/>
    </cofactor>
    <text evidence="9">Binds 1 Fe(2+) ion per subunit.</text>
</comment>
<dbReference type="Gene3D" id="2.60.120.590">
    <property type="entry name" value="Alpha-ketoglutarate-dependent dioxygenase AlkB-like"/>
    <property type="match status" value="1"/>
</dbReference>
<keyword evidence="7" id="KW-0843">Virulence</keyword>
<evidence type="ECO:0000256" key="7">
    <source>
        <dbReference type="ARBA" id="ARBA00023026"/>
    </source>
</evidence>
<dbReference type="PANTHER" id="PTHR16557:SF2">
    <property type="entry name" value="NUCLEIC ACID DIOXYGENASE ALKBH1"/>
    <property type="match status" value="1"/>
</dbReference>
<dbReference type="PANTHER" id="PTHR16557">
    <property type="entry name" value="ALKYLATED DNA REPAIR PROTEIN ALKB-RELATED"/>
    <property type="match status" value="1"/>
</dbReference>